<dbReference type="Gene3D" id="1.20.5.1930">
    <property type="match status" value="1"/>
</dbReference>
<reference evidence="7 8" key="1">
    <citation type="submission" date="2020-01" db="EMBL/GenBank/DDBJ databases">
        <title>Herbidospora sp. NEAU-GS84 nov., a novel actinomycete isolated from soil.</title>
        <authorList>
            <person name="Han L."/>
        </authorList>
    </citation>
    <scope>NUCLEOTIDE SEQUENCE [LARGE SCALE GENOMIC DNA]</scope>
    <source>
        <strain evidence="7 8">NEAU-GS84</strain>
    </source>
</reference>
<sequence length="393" mass="42645">MDKAIKRVRRVVYWTLNTTLGLVWFVLGIGLLAEQEAGPVEWWRLGPSVALLVVFSVLFLRVTRAILDRRYAQRELVAGAGIAVVVAVLGTGAPTSWSFVSFAWLSVASVGVRARTAWIMAVTTLVVMWPLNAYRMIEFTAETDPATRAGIVVGSFLYTALMCGTLPWANRLWVWIWHIAEEAHEGREAQARLAVAEERLRFARDLHDLVGHQLSAIAVKSELAVRLGGDSPASAEMAEVRGLARTALRELREAVKGYRQLDLAAELASVRGVLEAAGITCDLKLPYRDAPGETAPVFAWVVREAVTNVLRHSTATTCEITLRLTPEETILEVRNNGVQKDAVKNGEGSGLAGLAERLGAVGGKLTAEPDRKGGFVLRAVAPTAKEPALAGRP</sequence>
<evidence type="ECO:0000313" key="7">
    <source>
        <dbReference type="EMBL" id="NAS24159.1"/>
    </source>
</evidence>
<feature type="transmembrane region" description="Helical" evidence="4">
    <location>
        <begin position="149"/>
        <end position="169"/>
    </location>
</feature>
<feature type="transmembrane region" description="Helical" evidence="4">
    <location>
        <begin position="76"/>
        <end position="97"/>
    </location>
</feature>
<dbReference type="InterPro" id="IPR003594">
    <property type="entry name" value="HATPase_dom"/>
</dbReference>
<dbReference type="PANTHER" id="PTHR24421:SF63">
    <property type="entry name" value="SENSOR HISTIDINE KINASE DESK"/>
    <property type="match status" value="1"/>
</dbReference>
<dbReference type="PANTHER" id="PTHR24421">
    <property type="entry name" value="NITRATE/NITRITE SENSOR PROTEIN NARX-RELATED"/>
    <property type="match status" value="1"/>
</dbReference>
<gene>
    <name evidence="7" type="ORF">GT755_21000</name>
</gene>
<feature type="domain" description="Histidine kinase/HSP90-like ATPase" evidence="5">
    <location>
        <begin position="301"/>
        <end position="382"/>
    </location>
</feature>
<keyword evidence="2 7" id="KW-0418">Kinase</keyword>
<protein>
    <submittedName>
        <fullName evidence="7">Sensor histidine kinase</fullName>
    </submittedName>
</protein>
<dbReference type="GO" id="GO:0016020">
    <property type="term" value="C:membrane"/>
    <property type="evidence" value="ECO:0007669"/>
    <property type="project" value="InterPro"/>
</dbReference>
<keyword evidence="8" id="KW-1185">Reference proteome</keyword>
<evidence type="ECO:0000256" key="2">
    <source>
        <dbReference type="ARBA" id="ARBA00022777"/>
    </source>
</evidence>
<keyword evidence="1" id="KW-0808">Transferase</keyword>
<dbReference type="InterPro" id="IPR011712">
    <property type="entry name" value="Sig_transdc_His_kin_sub3_dim/P"/>
</dbReference>
<dbReference type="SUPFAM" id="SSF55874">
    <property type="entry name" value="ATPase domain of HSP90 chaperone/DNA topoisomerase II/histidine kinase"/>
    <property type="match status" value="1"/>
</dbReference>
<evidence type="ECO:0000313" key="8">
    <source>
        <dbReference type="Proteomes" id="UP000479526"/>
    </source>
</evidence>
<comment type="caution">
    <text evidence="7">The sequence shown here is derived from an EMBL/GenBank/DDBJ whole genome shotgun (WGS) entry which is preliminary data.</text>
</comment>
<dbReference type="Proteomes" id="UP000479526">
    <property type="component" value="Unassembled WGS sequence"/>
</dbReference>
<name>A0A7C9JWF6_9ACTN</name>
<dbReference type="CDD" id="cd16917">
    <property type="entry name" value="HATPase_UhpB-NarQ-NarX-like"/>
    <property type="match status" value="1"/>
</dbReference>
<dbReference type="AlphaFoldDB" id="A0A7C9JWF6"/>
<keyword evidence="4" id="KW-0812">Transmembrane</keyword>
<evidence type="ECO:0000259" key="6">
    <source>
        <dbReference type="Pfam" id="PF07730"/>
    </source>
</evidence>
<keyword evidence="3" id="KW-0902">Two-component regulatory system</keyword>
<evidence type="ECO:0000259" key="5">
    <source>
        <dbReference type="Pfam" id="PF02518"/>
    </source>
</evidence>
<dbReference type="Pfam" id="PF02518">
    <property type="entry name" value="HATPase_c"/>
    <property type="match status" value="1"/>
</dbReference>
<keyword evidence="4" id="KW-0472">Membrane</keyword>
<feature type="transmembrane region" description="Helical" evidence="4">
    <location>
        <begin position="117"/>
        <end position="137"/>
    </location>
</feature>
<dbReference type="GO" id="GO:0046983">
    <property type="term" value="F:protein dimerization activity"/>
    <property type="evidence" value="ECO:0007669"/>
    <property type="project" value="InterPro"/>
</dbReference>
<proteinExistence type="predicted"/>
<dbReference type="InterPro" id="IPR050482">
    <property type="entry name" value="Sensor_HK_TwoCompSys"/>
</dbReference>
<dbReference type="Gene3D" id="3.30.565.10">
    <property type="entry name" value="Histidine kinase-like ATPase, C-terminal domain"/>
    <property type="match status" value="1"/>
</dbReference>
<feature type="transmembrane region" description="Helical" evidence="4">
    <location>
        <begin position="45"/>
        <end position="64"/>
    </location>
</feature>
<feature type="domain" description="Signal transduction histidine kinase subgroup 3 dimerisation and phosphoacceptor" evidence="6">
    <location>
        <begin position="198"/>
        <end position="261"/>
    </location>
</feature>
<organism evidence="7 8">
    <name type="scientific">Herbidospora solisilvae</name>
    <dbReference type="NCBI Taxonomy" id="2696284"/>
    <lineage>
        <taxon>Bacteria</taxon>
        <taxon>Bacillati</taxon>
        <taxon>Actinomycetota</taxon>
        <taxon>Actinomycetes</taxon>
        <taxon>Streptosporangiales</taxon>
        <taxon>Streptosporangiaceae</taxon>
        <taxon>Herbidospora</taxon>
    </lineage>
</organism>
<evidence type="ECO:0000256" key="1">
    <source>
        <dbReference type="ARBA" id="ARBA00022679"/>
    </source>
</evidence>
<dbReference type="GO" id="GO:0000155">
    <property type="term" value="F:phosphorelay sensor kinase activity"/>
    <property type="evidence" value="ECO:0007669"/>
    <property type="project" value="InterPro"/>
</dbReference>
<accession>A0A7C9JWF6</accession>
<evidence type="ECO:0000256" key="3">
    <source>
        <dbReference type="ARBA" id="ARBA00023012"/>
    </source>
</evidence>
<dbReference type="Pfam" id="PF07730">
    <property type="entry name" value="HisKA_3"/>
    <property type="match status" value="1"/>
</dbReference>
<dbReference type="EMBL" id="WXEW01000006">
    <property type="protein sequence ID" value="NAS24159.1"/>
    <property type="molecule type" value="Genomic_DNA"/>
</dbReference>
<feature type="transmembrane region" description="Helical" evidence="4">
    <location>
        <begin position="12"/>
        <end position="33"/>
    </location>
</feature>
<dbReference type="InterPro" id="IPR036890">
    <property type="entry name" value="HATPase_C_sf"/>
</dbReference>
<keyword evidence="4" id="KW-1133">Transmembrane helix</keyword>
<evidence type="ECO:0000256" key="4">
    <source>
        <dbReference type="SAM" id="Phobius"/>
    </source>
</evidence>